<dbReference type="EMBL" id="JAPXFL010000007">
    <property type="protein sequence ID" value="KAK9503870.1"/>
    <property type="molecule type" value="Genomic_DNA"/>
</dbReference>
<keyword evidence="2" id="KW-0808">Transferase</keyword>
<dbReference type="SUPFAM" id="SSF52540">
    <property type="entry name" value="P-loop containing nucleoside triphosphate hydrolases"/>
    <property type="match status" value="1"/>
</dbReference>
<evidence type="ECO:0000256" key="2">
    <source>
        <dbReference type="ARBA" id="ARBA00022679"/>
    </source>
</evidence>
<feature type="domain" description="Sulfotransferase" evidence="3">
    <location>
        <begin position="62"/>
        <end position="334"/>
    </location>
</feature>
<sequence>MNKEVEMFPYEIKPIGGNVGKELLECFHGEKVGFVEVGPKKWVLPFEYSLHAENYYNFEPRKDDVWVMTYPRSGTTWMQELLWLVNNDLDYETAAKIPLIERFPFFEFNMIFGEKFMNGVAELNGHDPEVLEEIKILRTPGYISAPNMKSPRHIKTHLPPSLVPPKLIDTCKVVYVARNPFDVAASFYHHNKLFLAHDFQGDFEKYWDLFEKDLLIYSPYWEHIKEGWEKRNHPNFLFLFYEDLLRDLPSNIKIISEFLNKSYSNDEIEKLSNYLYIDNFRKNVNITNDPILKGMINPDAPNFIRRGKIGGNEEFTEELKARAMQWYRENLAKTDIEFPEFEV</sequence>
<comment type="caution">
    <text evidence="4">The sequence shown here is derived from an EMBL/GenBank/DDBJ whole genome shotgun (WGS) entry which is preliminary data.</text>
</comment>
<dbReference type="InterPro" id="IPR027417">
    <property type="entry name" value="P-loop_NTPase"/>
</dbReference>
<dbReference type="Proteomes" id="UP001461498">
    <property type="component" value="Unassembled WGS sequence"/>
</dbReference>
<evidence type="ECO:0000259" key="3">
    <source>
        <dbReference type="Pfam" id="PF00685"/>
    </source>
</evidence>
<protein>
    <recommendedName>
        <fullName evidence="3">Sulfotransferase domain-containing protein</fullName>
    </recommendedName>
</protein>
<dbReference type="InterPro" id="IPR000863">
    <property type="entry name" value="Sulfotransferase_dom"/>
</dbReference>
<evidence type="ECO:0000313" key="4">
    <source>
        <dbReference type="EMBL" id="KAK9503870.1"/>
    </source>
</evidence>
<proteinExistence type="inferred from homology"/>
<reference evidence="4 5" key="1">
    <citation type="submission" date="2022-12" db="EMBL/GenBank/DDBJ databases">
        <title>Chromosome-level genome assembly of true bugs.</title>
        <authorList>
            <person name="Ma L."/>
            <person name="Li H."/>
        </authorList>
    </citation>
    <scope>NUCLEOTIDE SEQUENCE [LARGE SCALE GENOMIC DNA]</scope>
    <source>
        <strain evidence="4">Lab_2022b</strain>
    </source>
</reference>
<keyword evidence="5" id="KW-1185">Reference proteome</keyword>
<dbReference type="Gene3D" id="3.40.50.300">
    <property type="entry name" value="P-loop containing nucleotide triphosphate hydrolases"/>
    <property type="match status" value="1"/>
</dbReference>
<dbReference type="PANTHER" id="PTHR11783">
    <property type="entry name" value="SULFOTRANSFERASE SULT"/>
    <property type="match status" value="1"/>
</dbReference>
<accession>A0AAW1D0T7</accession>
<name>A0AAW1D0T7_9HEMI</name>
<dbReference type="Pfam" id="PF00685">
    <property type="entry name" value="Sulfotransfer_1"/>
    <property type="match status" value="1"/>
</dbReference>
<organism evidence="4 5">
    <name type="scientific">Rhynocoris fuscipes</name>
    <dbReference type="NCBI Taxonomy" id="488301"/>
    <lineage>
        <taxon>Eukaryota</taxon>
        <taxon>Metazoa</taxon>
        <taxon>Ecdysozoa</taxon>
        <taxon>Arthropoda</taxon>
        <taxon>Hexapoda</taxon>
        <taxon>Insecta</taxon>
        <taxon>Pterygota</taxon>
        <taxon>Neoptera</taxon>
        <taxon>Paraneoptera</taxon>
        <taxon>Hemiptera</taxon>
        <taxon>Heteroptera</taxon>
        <taxon>Panheteroptera</taxon>
        <taxon>Cimicomorpha</taxon>
        <taxon>Reduviidae</taxon>
        <taxon>Harpactorinae</taxon>
        <taxon>Harpactorini</taxon>
        <taxon>Rhynocoris</taxon>
    </lineage>
</organism>
<comment type="similarity">
    <text evidence="1">Belongs to the sulfotransferase 1 family.</text>
</comment>
<dbReference type="GO" id="GO:0008146">
    <property type="term" value="F:sulfotransferase activity"/>
    <property type="evidence" value="ECO:0007669"/>
    <property type="project" value="InterPro"/>
</dbReference>
<evidence type="ECO:0000313" key="5">
    <source>
        <dbReference type="Proteomes" id="UP001461498"/>
    </source>
</evidence>
<gene>
    <name evidence="4" type="ORF">O3M35_010337</name>
</gene>
<evidence type="ECO:0000256" key="1">
    <source>
        <dbReference type="ARBA" id="ARBA00005771"/>
    </source>
</evidence>
<dbReference type="AlphaFoldDB" id="A0AAW1D0T7"/>